<organism evidence="3 4">
    <name type="scientific">Methylobacterium haplocladii</name>
    <dbReference type="NCBI Taxonomy" id="1176176"/>
    <lineage>
        <taxon>Bacteria</taxon>
        <taxon>Pseudomonadati</taxon>
        <taxon>Pseudomonadota</taxon>
        <taxon>Alphaproteobacteria</taxon>
        <taxon>Hyphomicrobiales</taxon>
        <taxon>Methylobacteriaceae</taxon>
        <taxon>Methylobacterium</taxon>
    </lineage>
</organism>
<dbReference type="Proteomes" id="UP000321258">
    <property type="component" value="Unassembled WGS sequence"/>
</dbReference>
<dbReference type="AlphaFoldDB" id="A0A512IVW1"/>
<comment type="caution">
    <text evidence="3">The sequence shown here is derived from an EMBL/GenBank/DDBJ whole genome shotgun (WGS) entry which is preliminary data.</text>
</comment>
<reference evidence="3 4" key="1">
    <citation type="submission" date="2019-07" db="EMBL/GenBank/DDBJ databases">
        <title>Whole genome shotgun sequence of Methylobacterium haplocladii NBRC 107714.</title>
        <authorList>
            <person name="Hosoyama A."/>
            <person name="Uohara A."/>
            <person name="Ohji S."/>
            <person name="Ichikawa N."/>
        </authorList>
    </citation>
    <scope>NUCLEOTIDE SEQUENCE [LARGE SCALE GENOMIC DNA]</scope>
    <source>
        <strain evidence="3 4">NBRC 107714</strain>
    </source>
</reference>
<dbReference type="InterPro" id="IPR036188">
    <property type="entry name" value="FAD/NAD-bd_sf"/>
</dbReference>
<dbReference type="Gene3D" id="3.30.9.10">
    <property type="entry name" value="D-Amino Acid Oxidase, subunit A, domain 2"/>
    <property type="match status" value="1"/>
</dbReference>
<dbReference type="GO" id="GO:0016491">
    <property type="term" value="F:oxidoreductase activity"/>
    <property type="evidence" value="ECO:0007669"/>
    <property type="project" value="UniProtKB-KW"/>
</dbReference>
<protein>
    <recommendedName>
        <fullName evidence="2">FAD dependent oxidoreductase domain-containing protein</fullName>
    </recommendedName>
</protein>
<dbReference type="InterPro" id="IPR052745">
    <property type="entry name" value="G3P_Oxidase/Oxidoreductase"/>
</dbReference>
<dbReference type="RefSeq" id="WP_147082547.1">
    <property type="nucleotide sequence ID" value="NZ_BJZT01000061.1"/>
</dbReference>
<evidence type="ECO:0000313" key="3">
    <source>
        <dbReference type="EMBL" id="GEP01864.1"/>
    </source>
</evidence>
<evidence type="ECO:0000313" key="4">
    <source>
        <dbReference type="Proteomes" id="UP000321258"/>
    </source>
</evidence>
<accession>A0A512IVW1</accession>
<keyword evidence="4" id="KW-1185">Reference proteome</keyword>
<gene>
    <name evidence="3" type="ORF">MHA02_42510</name>
</gene>
<dbReference type="OrthoDB" id="9815989at2"/>
<dbReference type="Pfam" id="PF01266">
    <property type="entry name" value="DAO"/>
    <property type="match status" value="1"/>
</dbReference>
<feature type="domain" description="FAD dependent oxidoreductase" evidence="2">
    <location>
        <begin position="4"/>
        <end position="309"/>
    </location>
</feature>
<evidence type="ECO:0000256" key="1">
    <source>
        <dbReference type="ARBA" id="ARBA00023002"/>
    </source>
</evidence>
<dbReference type="EMBL" id="BJZT01000061">
    <property type="protein sequence ID" value="GEP01864.1"/>
    <property type="molecule type" value="Genomic_DNA"/>
</dbReference>
<keyword evidence="1" id="KW-0560">Oxidoreductase</keyword>
<dbReference type="InterPro" id="IPR006076">
    <property type="entry name" value="FAD-dep_OxRdtase"/>
</dbReference>
<dbReference type="Gene3D" id="3.50.50.60">
    <property type="entry name" value="FAD/NAD(P)-binding domain"/>
    <property type="match status" value="1"/>
</dbReference>
<dbReference type="PANTHER" id="PTHR42720">
    <property type="entry name" value="GLYCEROL-3-PHOSPHATE DEHYDROGENASE"/>
    <property type="match status" value="1"/>
</dbReference>
<evidence type="ECO:0000259" key="2">
    <source>
        <dbReference type="Pfam" id="PF01266"/>
    </source>
</evidence>
<name>A0A512IVW1_9HYPH</name>
<dbReference type="PANTHER" id="PTHR42720:SF1">
    <property type="entry name" value="GLYCEROL 3-PHOSPHATE OXIDASE"/>
    <property type="match status" value="1"/>
</dbReference>
<proteinExistence type="predicted"/>
<sequence>MLTAVVIGGGFYGCSIALYLAQQRGFAVTLLETAPQIMQRASLVNQARVHNGYHYPRSLTTAARSRANYPLFVAAYAESVVRDFTKLYALARIGSKINAKQMESLCRSIDAPLVRAPREIEALFAPNTVSDVYIVEEYAFNSAILARKIEAELLAAGIDIRLATEALAVEQGPGGVRVEAQRGLEHYVFDADLAFNCTYCNLGQFASKSTEMAQVLRHELTEISLIEPPDELKAFGITVMDGPFFSCMPFPTAGLHSLTHVRYTPHATWDEDRNLAPDRILHGDGHQTRVDWMLRDAQRFLPALGRSRYVRSLYEVKTVLKINDGNDGRPIMLARSPPYGKMFSVLGGKIDNIYDIIERLNSEDLAA</sequence>
<dbReference type="SUPFAM" id="SSF51905">
    <property type="entry name" value="FAD/NAD(P)-binding domain"/>
    <property type="match status" value="1"/>
</dbReference>